<dbReference type="RefSeq" id="WP_229688052.1">
    <property type="nucleotide sequence ID" value="NZ_BMIB01000006.1"/>
</dbReference>
<dbReference type="InterPro" id="IPR011330">
    <property type="entry name" value="Glyco_hydro/deAcase_b/a-brl"/>
</dbReference>
<comment type="caution">
    <text evidence="2">The sequence shown here is derived from an EMBL/GenBank/DDBJ whole genome shotgun (WGS) entry which is preliminary data.</text>
</comment>
<evidence type="ECO:0000313" key="2">
    <source>
        <dbReference type="EMBL" id="GGH80928.1"/>
    </source>
</evidence>
<dbReference type="InterPro" id="IPR050248">
    <property type="entry name" value="Polysacc_deacetylase_ArnD"/>
</dbReference>
<dbReference type="PROSITE" id="PS51677">
    <property type="entry name" value="NODB"/>
    <property type="match status" value="1"/>
</dbReference>
<dbReference type="SUPFAM" id="SSF88713">
    <property type="entry name" value="Glycoside hydrolase/deacetylase"/>
    <property type="match status" value="1"/>
</dbReference>
<dbReference type="PANTHER" id="PTHR10587:SF125">
    <property type="entry name" value="POLYSACCHARIDE DEACETYLASE YHEN-RELATED"/>
    <property type="match status" value="1"/>
</dbReference>
<dbReference type="Pfam" id="PF01522">
    <property type="entry name" value="Polysacc_deac_1"/>
    <property type="match status" value="1"/>
</dbReference>
<dbReference type="PANTHER" id="PTHR10587">
    <property type="entry name" value="GLYCOSYL TRANSFERASE-RELATED"/>
    <property type="match status" value="1"/>
</dbReference>
<gene>
    <name evidence="2" type="ORF">GCM10011379_52530</name>
</gene>
<reference evidence="2" key="1">
    <citation type="journal article" date="2014" name="Int. J. Syst. Evol. Microbiol.">
        <title>Complete genome sequence of Corynebacterium casei LMG S-19264T (=DSM 44701T), isolated from a smear-ripened cheese.</title>
        <authorList>
            <consortium name="US DOE Joint Genome Institute (JGI-PGF)"/>
            <person name="Walter F."/>
            <person name="Albersmeier A."/>
            <person name="Kalinowski J."/>
            <person name="Ruckert C."/>
        </authorList>
    </citation>
    <scope>NUCLEOTIDE SEQUENCE</scope>
    <source>
        <strain evidence="2">CGMCC 1.15290</strain>
    </source>
</reference>
<proteinExistence type="predicted"/>
<protein>
    <recommendedName>
        <fullName evidence="1">NodB homology domain-containing protein</fullName>
    </recommendedName>
</protein>
<dbReference type="InterPro" id="IPR002509">
    <property type="entry name" value="NODB_dom"/>
</dbReference>
<reference evidence="2" key="2">
    <citation type="submission" date="2020-09" db="EMBL/GenBank/DDBJ databases">
        <authorList>
            <person name="Sun Q."/>
            <person name="Zhou Y."/>
        </authorList>
    </citation>
    <scope>NUCLEOTIDE SEQUENCE</scope>
    <source>
        <strain evidence="2">CGMCC 1.15290</strain>
    </source>
</reference>
<dbReference type="GO" id="GO:0016810">
    <property type="term" value="F:hydrolase activity, acting on carbon-nitrogen (but not peptide) bonds"/>
    <property type="evidence" value="ECO:0007669"/>
    <property type="project" value="InterPro"/>
</dbReference>
<dbReference type="AlphaFoldDB" id="A0A917J568"/>
<feature type="domain" description="NodB homology" evidence="1">
    <location>
        <begin position="90"/>
        <end position="299"/>
    </location>
</feature>
<name>A0A917J568_9BACT</name>
<dbReference type="Proteomes" id="UP000627292">
    <property type="component" value="Unassembled WGS sequence"/>
</dbReference>
<evidence type="ECO:0000259" key="1">
    <source>
        <dbReference type="PROSITE" id="PS51677"/>
    </source>
</evidence>
<evidence type="ECO:0000313" key="3">
    <source>
        <dbReference type="Proteomes" id="UP000627292"/>
    </source>
</evidence>
<keyword evidence="3" id="KW-1185">Reference proteome</keyword>
<dbReference type="EMBL" id="BMIB01000006">
    <property type="protein sequence ID" value="GGH80928.1"/>
    <property type="molecule type" value="Genomic_DNA"/>
</dbReference>
<accession>A0A917J568</accession>
<organism evidence="2 3">
    <name type="scientific">Filimonas zeae</name>
    <dbReference type="NCBI Taxonomy" id="1737353"/>
    <lineage>
        <taxon>Bacteria</taxon>
        <taxon>Pseudomonadati</taxon>
        <taxon>Bacteroidota</taxon>
        <taxon>Chitinophagia</taxon>
        <taxon>Chitinophagales</taxon>
        <taxon>Chitinophagaceae</taxon>
        <taxon>Filimonas</taxon>
    </lineage>
</organism>
<dbReference type="GO" id="GO:0005975">
    <property type="term" value="P:carbohydrate metabolic process"/>
    <property type="evidence" value="ECO:0007669"/>
    <property type="project" value="InterPro"/>
</dbReference>
<sequence>MIIFEAIFIVLMLLSNMFIQPERRFLRALVLVSLNTIALLTACSNSSSPAHDSDSTVADTEKVKPFQLMTDSTAEEGFKWKPPVYDSSKCYIYLTFDDGPQNGTMSVYNICRNLGVKATYFMVGQHVYDKKTTEIVDSIRLSYPQALLANHSYTHAGNHYQYFYTHPVYALNDFLRAQKSLKVPYKIIRLPGNSAWVRDSGEVRASKMVKPVSILLDSLGYNVIGWDLEWNFTHKESRPVQHVSSMLKMVSTAVERKESHARNHIVILAHDRMFRRPQDADSLRLFISELQKNSRYVFETIDNYPRLKHPEYSVAN</sequence>
<dbReference type="Gene3D" id="3.20.20.370">
    <property type="entry name" value="Glycoside hydrolase/deacetylase"/>
    <property type="match status" value="1"/>
</dbReference>